<dbReference type="AlphaFoldDB" id="A0A841X245"/>
<reference evidence="1 2" key="1">
    <citation type="submission" date="2020-03" db="EMBL/GenBank/DDBJ databases">
        <title>Soil Listeria distribution.</title>
        <authorList>
            <person name="Liao J."/>
            <person name="Wiedmann M."/>
        </authorList>
    </citation>
    <scope>NUCLEOTIDE SEQUENCE [LARGE SCALE GENOMIC DNA]</scope>
    <source>
        <strain evidence="1 2">FSL L7-1427</strain>
    </source>
</reference>
<dbReference type="Proteomes" id="UP000586951">
    <property type="component" value="Unassembled WGS sequence"/>
</dbReference>
<organism evidence="1 2">
    <name type="scientific">Listeria booriae</name>
    <dbReference type="NCBI Taxonomy" id="1552123"/>
    <lineage>
        <taxon>Bacteria</taxon>
        <taxon>Bacillati</taxon>
        <taxon>Bacillota</taxon>
        <taxon>Bacilli</taxon>
        <taxon>Bacillales</taxon>
        <taxon>Listeriaceae</taxon>
        <taxon>Listeria</taxon>
    </lineage>
</organism>
<dbReference type="RefSeq" id="WP_185351897.1">
    <property type="nucleotide sequence ID" value="NZ_JAAROI010000002.1"/>
</dbReference>
<evidence type="ECO:0000313" key="1">
    <source>
        <dbReference type="EMBL" id="MBC1565069.1"/>
    </source>
</evidence>
<name>A0A841X245_9LIST</name>
<comment type="caution">
    <text evidence="1">The sequence shown here is derived from an EMBL/GenBank/DDBJ whole genome shotgun (WGS) entry which is preliminary data.</text>
</comment>
<gene>
    <name evidence="1" type="ORF">HB907_06580</name>
</gene>
<dbReference type="EMBL" id="JAARRU010000001">
    <property type="protein sequence ID" value="MBC1565069.1"/>
    <property type="molecule type" value="Genomic_DNA"/>
</dbReference>
<sequence>MHKVEILNHSILEEENYKKLWQEYPELLTYIREEALGLSVGERHGFSLRALKEHGWLCFYAGFRVLESEDGGHIQRVILEPCVFEHQPR</sequence>
<proteinExistence type="predicted"/>
<protein>
    <submittedName>
        <fullName evidence="1">Uncharacterized protein</fullName>
    </submittedName>
</protein>
<evidence type="ECO:0000313" key="2">
    <source>
        <dbReference type="Proteomes" id="UP000586951"/>
    </source>
</evidence>
<accession>A0A841X245</accession>